<dbReference type="PANTHER" id="PTHR35936">
    <property type="entry name" value="MEMBRANE-BOUND LYTIC MUREIN TRANSGLYCOSYLASE F"/>
    <property type="match status" value="1"/>
</dbReference>
<reference evidence="4" key="1">
    <citation type="journal article" date="2015" name="Genome Announc.">
        <title>Complete Genome Sequence of the Bacteriochlorophyll b-Producing Photosynthetic Bacterium Blastochloris viridis.</title>
        <authorList>
            <person name="Tsukatani Y."/>
            <person name="Hirose Y."/>
            <person name="Harada J."/>
            <person name="Misawa N."/>
            <person name="Mori K."/>
            <person name="Inoue K."/>
            <person name="Tamiaki H."/>
        </authorList>
    </citation>
    <scope>NUCLEOTIDE SEQUENCE [LARGE SCALE GENOMIC DNA]</scope>
    <source>
        <strain evidence="4">DSM 133</strain>
    </source>
</reference>
<dbReference type="RefSeq" id="WP_055038486.1">
    <property type="nucleotide sequence ID" value="NZ_AP014854.2"/>
</dbReference>
<dbReference type="Proteomes" id="UP000065734">
    <property type="component" value="Chromosome I"/>
</dbReference>
<organism evidence="5 6">
    <name type="scientific">Blastochloris viridis</name>
    <name type="common">Rhodopseudomonas viridis</name>
    <dbReference type="NCBI Taxonomy" id="1079"/>
    <lineage>
        <taxon>Bacteria</taxon>
        <taxon>Pseudomonadati</taxon>
        <taxon>Pseudomonadota</taxon>
        <taxon>Alphaproteobacteria</taxon>
        <taxon>Hyphomicrobiales</taxon>
        <taxon>Blastochloridaceae</taxon>
        <taxon>Blastochloris</taxon>
    </lineage>
</organism>
<evidence type="ECO:0000256" key="1">
    <source>
        <dbReference type="ARBA" id="ARBA00022729"/>
    </source>
</evidence>
<evidence type="ECO:0000313" key="5">
    <source>
        <dbReference type="EMBL" id="CUU43655.1"/>
    </source>
</evidence>
<evidence type="ECO:0000256" key="2">
    <source>
        <dbReference type="SAM" id="SignalP"/>
    </source>
</evidence>
<dbReference type="PATRIC" id="fig|1079.6.peg.3402"/>
<dbReference type="Pfam" id="PF00497">
    <property type="entry name" value="SBP_bac_3"/>
    <property type="match status" value="1"/>
</dbReference>
<sequence>MRRLRVFATVLALLGLAAPLLPAQAAGPGDGVRVPSFWDPKRRPERPDLGRLGLIRFLTEEDYPPFNFKGADNNPTGFNVDLARAICEELKVACTVQVRRFDTLLDALNENRGDAVVASLAITPQTRAKADFTDRYYRTPARFVARTDLDLVDLKPETVIGRSVAVVAGTAHEAYLRAFFTETSLKPFPSLEAAEEALKAKQVDLLFGDGIQLAFWLNGTTSANCCAFRGGVFYESRYFGEGVGIAVRKGNEPLRRAFDWALQKLWEKGVYTDLYLRYFPIGFF</sequence>
<dbReference type="PANTHER" id="PTHR35936:SF35">
    <property type="entry name" value="L-CYSTINE-BINDING PROTEIN TCYJ"/>
    <property type="match status" value="1"/>
</dbReference>
<dbReference type="KEGG" id="bvr:BVIR_3236"/>
<keyword evidence="1 2" id="KW-0732">Signal</keyword>
<dbReference type="OrthoDB" id="9796586at2"/>
<evidence type="ECO:0000313" key="6">
    <source>
        <dbReference type="Proteomes" id="UP000065734"/>
    </source>
</evidence>
<keyword evidence="6" id="KW-1185">Reference proteome</keyword>
<reference evidence="5" key="2">
    <citation type="submission" date="2015-11" db="EMBL/GenBank/DDBJ databases">
        <authorList>
            <person name="Zhang Y."/>
            <person name="Guo Z."/>
        </authorList>
    </citation>
    <scope>NUCLEOTIDE SEQUENCE</scope>
    <source>
        <strain evidence="5">1</strain>
    </source>
</reference>
<gene>
    <name evidence="5" type="primary">artI</name>
    <name evidence="4" type="ORF">BV133_1427</name>
    <name evidence="5" type="ORF">BVIRIDIS_26800</name>
</gene>
<evidence type="ECO:0000259" key="3">
    <source>
        <dbReference type="SMART" id="SM00062"/>
    </source>
</evidence>
<dbReference type="SMART" id="SM00062">
    <property type="entry name" value="PBPb"/>
    <property type="match status" value="1"/>
</dbReference>
<feature type="domain" description="Solute-binding protein family 3/N-terminal" evidence="3">
    <location>
        <begin position="54"/>
        <end position="282"/>
    </location>
</feature>
<evidence type="ECO:0000313" key="4">
    <source>
        <dbReference type="EMBL" id="BAR99020.1"/>
    </source>
</evidence>
<accession>A0A0H5BA15</accession>
<feature type="signal peptide" evidence="2">
    <location>
        <begin position="1"/>
        <end position="25"/>
    </location>
</feature>
<dbReference type="SUPFAM" id="SSF53850">
    <property type="entry name" value="Periplasmic binding protein-like II"/>
    <property type="match status" value="1"/>
</dbReference>
<dbReference type="EMBL" id="LN907867">
    <property type="protein sequence ID" value="CUU43655.1"/>
    <property type="molecule type" value="Genomic_DNA"/>
</dbReference>
<dbReference type="InterPro" id="IPR001638">
    <property type="entry name" value="Solute-binding_3/MltF_N"/>
</dbReference>
<dbReference type="STRING" id="1079.BVIR_3236"/>
<dbReference type="AlphaFoldDB" id="A0A0H5BA15"/>
<reference evidence="6" key="3">
    <citation type="journal article" date="2016" name="Genome Announc.">
        <title>Revised genome sequence of the purple photosynthetic bacterium Blastochloris viridis.</title>
        <authorList>
            <person name="Liu L.N."/>
            <person name="Faulkner M."/>
            <person name="Liu X."/>
            <person name="Huang F."/>
            <person name="Darby A.C."/>
            <person name="Hall N."/>
        </authorList>
    </citation>
    <scope>NUCLEOTIDE SEQUENCE [LARGE SCALE GENOMIC DNA]</scope>
    <source>
        <strain evidence="6">ATCC 19567 / DSM 133 / F</strain>
    </source>
</reference>
<feature type="chain" id="PRO_5014229081" evidence="2">
    <location>
        <begin position="26"/>
        <end position="284"/>
    </location>
</feature>
<proteinExistence type="predicted"/>
<protein>
    <submittedName>
        <fullName evidence="4 5">ABC transporter</fullName>
    </submittedName>
</protein>
<dbReference type="EMBL" id="AP014854">
    <property type="protein sequence ID" value="BAR99020.1"/>
    <property type="molecule type" value="Genomic_DNA"/>
</dbReference>
<dbReference type="Gene3D" id="3.40.190.10">
    <property type="entry name" value="Periplasmic binding protein-like II"/>
    <property type="match status" value="2"/>
</dbReference>
<name>A0A0H5BA15_BLAVI</name>